<dbReference type="PANTHER" id="PTHR34383:SF3">
    <property type="entry name" value="POLYPHOSPHATE:AMP PHOSPHOTRANSFERASE"/>
    <property type="match status" value="1"/>
</dbReference>
<keyword evidence="2" id="KW-0418">Kinase</keyword>
<dbReference type="Pfam" id="PF03976">
    <property type="entry name" value="PPK2"/>
    <property type="match status" value="1"/>
</dbReference>
<accession>A0A6C7ECI7</accession>
<keyword evidence="1" id="KW-0808">Transferase</keyword>
<dbReference type="KEGG" id="aym:YM304_25310"/>
<dbReference type="SUPFAM" id="SSF52540">
    <property type="entry name" value="P-loop containing nucleoside triphosphate hydrolases"/>
    <property type="match status" value="1"/>
</dbReference>
<evidence type="ECO:0000313" key="4">
    <source>
        <dbReference type="EMBL" id="BAN02845.1"/>
    </source>
</evidence>
<sequence>MSDKKLLEQLRVDGDPKIADRDAAETFGWEKEEAYELFAEEMEALVELQKQLFADKSASLLIVLQAMDAAGKDSTIRAVLSGLNPAGVDINPFGVPTEEELAHDYLWRIHHHAPADGYIGVFNRSHYEDVLVVRVKGFAPEKVWKKRYDHIRNFEQMLADEGTHIVKIFLNVSKEKQKERFEERLERPDKRWKFRAGDLDDRALWDDYMDAYTDAIEKTSTDDAPWYVVPADKKWARNVCIARILRHHLEAIDPKYPEPEEGLDHISVPD</sequence>
<protein>
    <recommendedName>
        <fullName evidence="3">Polyphosphate kinase-2-related domain-containing protein</fullName>
    </recommendedName>
</protein>
<dbReference type="Proteomes" id="UP000011863">
    <property type="component" value="Chromosome"/>
</dbReference>
<keyword evidence="5" id="KW-1185">Reference proteome</keyword>
<dbReference type="InterPro" id="IPR027417">
    <property type="entry name" value="P-loop_NTPase"/>
</dbReference>
<dbReference type="Gene3D" id="3.40.50.300">
    <property type="entry name" value="P-loop containing nucleotide triphosphate hydrolases"/>
    <property type="match status" value="1"/>
</dbReference>
<dbReference type="RefSeq" id="WP_015442092.1">
    <property type="nucleotide sequence ID" value="NC_020520.1"/>
</dbReference>
<evidence type="ECO:0000313" key="5">
    <source>
        <dbReference type="Proteomes" id="UP000011863"/>
    </source>
</evidence>
<evidence type="ECO:0000256" key="1">
    <source>
        <dbReference type="ARBA" id="ARBA00022679"/>
    </source>
</evidence>
<feature type="domain" description="Polyphosphate kinase-2-related" evidence="3">
    <location>
        <begin position="34"/>
        <end position="253"/>
    </location>
</feature>
<dbReference type="EMBL" id="AP012057">
    <property type="protein sequence ID" value="BAN02845.1"/>
    <property type="molecule type" value="Genomic_DNA"/>
</dbReference>
<dbReference type="OrthoDB" id="9775224at2"/>
<organism evidence="4 5">
    <name type="scientific">Ilumatobacter coccineus (strain NBRC 103263 / KCTC 29153 / YM16-304)</name>
    <dbReference type="NCBI Taxonomy" id="1313172"/>
    <lineage>
        <taxon>Bacteria</taxon>
        <taxon>Bacillati</taxon>
        <taxon>Actinomycetota</taxon>
        <taxon>Acidimicrobiia</taxon>
        <taxon>Acidimicrobiales</taxon>
        <taxon>Ilumatobacteraceae</taxon>
        <taxon>Ilumatobacter</taxon>
    </lineage>
</organism>
<dbReference type="InterPro" id="IPR022488">
    <property type="entry name" value="PPK2-related"/>
</dbReference>
<dbReference type="PIRSF" id="PIRSF028756">
    <property type="entry name" value="PPK2_prd"/>
    <property type="match status" value="1"/>
</dbReference>
<reference evidence="4 5" key="1">
    <citation type="journal article" date="2013" name="Int. J. Syst. Evol. Microbiol.">
        <title>Ilumatobacter nonamiense sp. nov. and Ilumatobacter coccineum sp. nov., isolated from seashore sand.</title>
        <authorList>
            <person name="Matsumoto A."/>
            <person name="Kasai H."/>
            <person name="Matsuo Y."/>
            <person name="Shizuri Y."/>
            <person name="Ichikawa N."/>
            <person name="Fujita N."/>
            <person name="Omura S."/>
            <person name="Takahashi Y."/>
        </authorList>
    </citation>
    <scope>NUCLEOTIDE SEQUENCE [LARGE SCALE GENOMIC DNA]</scope>
    <source>
        <strain evidence="5">NBRC 103263 / KCTC 29153 / YM16-304</strain>
    </source>
</reference>
<dbReference type="GO" id="GO:0006797">
    <property type="term" value="P:polyphosphate metabolic process"/>
    <property type="evidence" value="ECO:0007669"/>
    <property type="project" value="InterPro"/>
</dbReference>
<name>A0A6C7ECI7_ILUCY</name>
<dbReference type="InterPro" id="IPR016898">
    <property type="entry name" value="Polyphosphate_phosphotransfera"/>
</dbReference>
<dbReference type="InterPro" id="IPR022300">
    <property type="entry name" value="PPK2-rel_1"/>
</dbReference>
<dbReference type="GO" id="GO:0008976">
    <property type="term" value="F:polyphosphate kinase activity"/>
    <property type="evidence" value="ECO:0007669"/>
    <property type="project" value="InterPro"/>
</dbReference>
<dbReference type="NCBIfam" id="TIGR03709">
    <property type="entry name" value="PPK2_rel_1"/>
    <property type="match status" value="1"/>
</dbReference>
<dbReference type="PANTHER" id="PTHR34383">
    <property type="entry name" value="POLYPHOSPHATE:AMP PHOSPHOTRANSFERASE-RELATED"/>
    <property type="match status" value="1"/>
</dbReference>
<dbReference type="AlphaFoldDB" id="A0A6C7ECI7"/>
<evidence type="ECO:0000259" key="3">
    <source>
        <dbReference type="Pfam" id="PF03976"/>
    </source>
</evidence>
<gene>
    <name evidence="4" type="ORF">YM304_25310</name>
</gene>
<proteinExistence type="predicted"/>
<evidence type="ECO:0000256" key="2">
    <source>
        <dbReference type="ARBA" id="ARBA00022777"/>
    </source>
</evidence>